<name>A0A0S3SAZ2_PHAAN</name>
<feature type="non-terminal residue" evidence="2">
    <location>
        <position position="1"/>
    </location>
</feature>
<dbReference type="EMBL" id="AP015039">
    <property type="protein sequence ID" value="BAT90033.1"/>
    <property type="molecule type" value="Genomic_DNA"/>
</dbReference>
<reference evidence="2 3" key="1">
    <citation type="journal article" date="2015" name="Sci. Rep.">
        <title>The power of single molecule real-time sequencing technology in the de novo assembly of a eukaryotic genome.</title>
        <authorList>
            <person name="Sakai H."/>
            <person name="Naito K."/>
            <person name="Ogiso-Tanaka E."/>
            <person name="Takahashi Y."/>
            <person name="Iseki K."/>
            <person name="Muto C."/>
            <person name="Satou K."/>
            <person name="Teruya K."/>
            <person name="Shiroma A."/>
            <person name="Shimoji M."/>
            <person name="Hirano T."/>
            <person name="Itoh T."/>
            <person name="Kaga A."/>
            <person name="Tomooka N."/>
        </authorList>
    </citation>
    <scope>NUCLEOTIDE SEQUENCE [LARGE SCALE GENOMIC DNA]</scope>
    <source>
        <strain evidence="3">cv. Shumari</strain>
    </source>
</reference>
<accession>A0A0S3SAZ2</accession>
<feature type="signal peptide" evidence="1">
    <location>
        <begin position="1"/>
        <end position="23"/>
    </location>
</feature>
<evidence type="ECO:0000313" key="2">
    <source>
        <dbReference type="EMBL" id="BAT90033.1"/>
    </source>
</evidence>
<feature type="chain" id="PRO_5006618013" evidence="1">
    <location>
        <begin position="24"/>
        <end position="96"/>
    </location>
</feature>
<gene>
    <name evidence="2" type="primary">Vigan.06G119800</name>
    <name evidence="2" type="ORF">VIGAN_06119800</name>
</gene>
<protein>
    <submittedName>
        <fullName evidence="2">Uncharacterized protein</fullName>
    </submittedName>
</protein>
<organism evidence="2 3">
    <name type="scientific">Vigna angularis var. angularis</name>
    <dbReference type="NCBI Taxonomy" id="157739"/>
    <lineage>
        <taxon>Eukaryota</taxon>
        <taxon>Viridiplantae</taxon>
        <taxon>Streptophyta</taxon>
        <taxon>Embryophyta</taxon>
        <taxon>Tracheophyta</taxon>
        <taxon>Spermatophyta</taxon>
        <taxon>Magnoliopsida</taxon>
        <taxon>eudicotyledons</taxon>
        <taxon>Gunneridae</taxon>
        <taxon>Pentapetalae</taxon>
        <taxon>rosids</taxon>
        <taxon>fabids</taxon>
        <taxon>Fabales</taxon>
        <taxon>Fabaceae</taxon>
        <taxon>Papilionoideae</taxon>
        <taxon>50 kb inversion clade</taxon>
        <taxon>NPAAA clade</taxon>
        <taxon>indigoferoid/millettioid clade</taxon>
        <taxon>Phaseoleae</taxon>
        <taxon>Vigna</taxon>
    </lineage>
</organism>
<evidence type="ECO:0000313" key="3">
    <source>
        <dbReference type="Proteomes" id="UP000291084"/>
    </source>
</evidence>
<sequence>KIAGLRVCCWVFYLYFSLPPINCWCCCLDCWVQQQYSSISLPLFSWLSYCHRMFWVHRHLHYGCDLIGRKTKFWLYMQVVPDMHMPLLLLPDHNSS</sequence>
<dbReference type="Proteomes" id="UP000291084">
    <property type="component" value="Chromosome 6"/>
</dbReference>
<evidence type="ECO:0000256" key="1">
    <source>
        <dbReference type="SAM" id="SignalP"/>
    </source>
</evidence>
<keyword evidence="3" id="KW-1185">Reference proteome</keyword>
<dbReference type="AlphaFoldDB" id="A0A0S3SAZ2"/>
<keyword evidence="1" id="KW-0732">Signal</keyword>
<proteinExistence type="predicted"/>